<feature type="region of interest" description="Disordered" evidence="5">
    <location>
        <begin position="905"/>
        <end position="938"/>
    </location>
</feature>
<dbReference type="PANTHER" id="PTHR46228:SF2">
    <property type="entry name" value="KELCH REPEAT PROTEIN (AFU_ORTHOLOGUE AFUA_4G14350)"/>
    <property type="match status" value="1"/>
</dbReference>
<dbReference type="SUPFAM" id="SSF117281">
    <property type="entry name" value="Kelch motif"/>
    <property type="match status" value="1"/>
</dbReference>
<dbReference type="OrthoDB" id="432528at2759"/>
<evidence type="ECO:0000256" key="5">
    <source>
        <dbReference type="SAM" id="MobiDB-lite"/>
    </source>
</evidence>
<keyword evidence="4" id="KW-0539">Nucleus</keyword>
<dbReference type="InterPro" id="IPR006600">
    <property type="entry name" value="HTH_CenpB_DNA-bd_dom"/>
</dbReference>
<dbReference type="PROSITE" id="PS51253">
    <property type="entry name" value="HTH_CENPB"/>
    <property type="match status" value="1"/>
</dbReference>
<dbReference type="EnsemblMetazoa" id="Aqu2.1.14216_001">
    <property type="protein sequence ID" value="Aqu2.1.14216_001"/>
    <property type="gene ID" value="Aqu2.1.14216"/>
</dbReference>
<dbReference type="PANTHER" id="PTHR46228">
    <property type="entry name" value="KELCH DOMAIN-CONTAINING PROTEIN"/>
    <property type="match status" value="1"/>
</dbReference>
<dbReference type="InterPro" id="IPR007889">
    <property type="entry name" value="HTH_Psq"/>
</dbReference>
<name>A0A1X7THN9_AMPQE</name>
<protein>
    <recommendedName>
        <fullName evidence="6">HTH CENPB-type domain-containing protein</fullName>
    </recommendedName>
</protein>
<evidence type="ECO:0000313" key="7">
    <source>
        <dbReference type="EnsemblMetazoa" id="Aqu2.1.14216_001"/>
    </source>
</evidence>
<feature type="compositionally biased region" description="Basic and acidic residues" evidence="5">
    <location>
        <begin position="305"/>
        <end position="319"/>
    </location>
</feature>
<evidence type="ECO:0000256" key="2">
    <source>
        <dbReference type="ARBA" id="ARBA00022737"/>
    </source>
</evidence>
<feature type="compositionally biased region" description="Basic and acidic residues" evidence="5">
    <location>
        <begin position="912"/>
        <end position="929"/>
    </location>
</feature>
<sequence>MATASLSGRVFKSSTVSLTDSDTIVSTHPLKYKDYTQSDLEQACKAVREGLSVRRAAEEYQIPKSTLQDHISGKVLSGSKSGQRYLTEQEEEELVTFILEAAKTGFNHTRKDIMSLVQTTVNAKGKNVTISSGWWDGFKKRHPQVSLCMTERLANNRATSCTSDVLNKEHFQRKLEEGYGNSRYNVWKDKPLSQEKCVSSSHNIGSISYPYTPEVTPPSFSTSIPISFAGTDSTVFVGITMYIVPQRKSEHVTATSKSTVLSKFISQEKPQAAFKVPVMPLKSCEKILTSEENWKAMEEKEMKKQEELRKKEERKETRNQARIQKLSKQAEPSRRKAASTQASSSIAQSQEDHSFSDCCVEGTEIPLERRATCTTSTVFFGTINSSPVGTINSSPVVTSDSTLTRSKGAINSSVVTSNSILARKGAKNSSQVTTSYSTLTHSKGTINLSSQYQLGVRVQHTTAVVGEVLYCWGGARGGLDGSHDSPTKKQCTSAIDAFNLLSGVWSSQPTRGSPPLGIMGVSCTTINNNIYYFGGWCGHDFCFHNSLNCLDTLTLKWKEIQPTSDNFVTKRGFGGMIVMGSEGEPQQLLVIGGEAPISTITQYHHQFEYNKMAGVDDLVRTNEQNIYNLSNGQWTVLSVSGQCCPPTSSFIVERITHNKGIMYGGSVDGGIATNSIYLFQLSHNTINWECLNQGAISGLWPKERRAHASTIINGVSSSPILVVIGGRDNRDQLVNDCLLLDTNQYNWMKIPLPDSVTGRYAHTVSSFVVDHTHVFLIIVGGGVEREQKHVGGGVMEWFSTPVTDPNITMVVELVFNDGQWSVGPVLDSVSIPLLYEQILKERRKESNEFMTDKEKELQVIIESLRHDLQVARINNQSLQEALLETQSLSEKTMLTLETQSLETKTLLTKRKRDQEDSPHSDNSKKFKTDEPEESVEEKQIMTGEYEKLKAIVADKEVFITELLKGKTQVEEQLKEKQIVIDDFKTTVSEKDAYISKLLKEKSQQQERITSQEEQSIKETSSVEVQFNYLIPSMEVQNKDNCEQVANILSQLLKSTKYAGLVYYEEKGVEDLVRFTAAKKLEALIQFIERKHSQAEIGPDISFSFKIPYDYIELNFTAQQDEPFNGWTVKPHTKPSRLYQEAVDKFGDKECHPSSCLLSIYGSPDAVPFLNYSVPLVGVVHPVTLIIHRARRNLAVPVYPTNPATSSSNTITEVTAVSSNGRA</sequence>
<keyword evidence="1" id="KW-0880">Kelch repeat</keyword>
<dbReference type="Pfam" id="PF05225">
    <property type="entry name" value="HTH_psq"/>
    <property type="match status" value="1"/>
</dbReference>
<proteinExistence type="predicted"/>
<keyword evidence="2" id="KW-0677">Repeat</keyword>
<evidence type="ECO:0000259" key="6">
    <source>
        <dbReference type="PROSITE" id="PS51253"/>
    </source>
</evidence>
<evidence type="ECO:0000256" key="3">
    <source>
        <dbReference type="ARBA" id="ARBA00023125"/>
    </source>
</evidence>
<dbReference type="Gene3D" id="1.10.10.60">
    <property type="entry name" value="Homeodomain-like"/>
    <property type="match status" value="1"/>
</dbReference>
<dbReference type="eggNOG" id="KOG1973">
    <property type="taxonomic scope" value="Eukaryota"/>
</dbReference>
<feature type="compositionally biased region" description="Low complexity" evidence="5">
    <location>
        <begin position="338"/>
        <end position="349"/>
    </location>
</feature>
<keyword evidence="3" id="KW-0238">DNA-binding</keyword>
<evidence type="ECO:0000256" key="1">
    <source>
        <dbReference type="ARBA" id="ARBA00022441"/>
    </source>
</evidence>
<organism evidence="7">
    <name type="scientific">Amphimedon queenslandica</name>
    <name type="common">Sponge</name>
    <dbReference type="NCBI Taxonomy" id="400682"/>
    <lineage>
        <taxon>Eukaryota</taxon>
        <taxon>Metazoa</taxon>
        <taxon>Porifera</taxon>
        <taxon>Demospongiae</taxon>
        <taxon>Heteroscleromorpha</taxon>
        <taxon>Haplosclerida</taxon>
        <taxon>Niphatidae</taxon>
        <taxon>Amphimedon</taxon>
    </lineage>
</organism>
<dbReference type="Gene3D" id="2.120.10.80">
    <property type="entry name" value="Kelch-type beta propeller"/>
    <property type="match status" value="2"/>
</dbReference>
<feature type="region of interest" description="Disordered" evidence="5">
    <location>
        <begin position="305"/>
        <end position="349"/>
    </location>
</feature>
<dbReference type="InterPro" id="IPR015915">
    <property type="entry name" value="Kelch-typ_b-propeller"/>
</dbReference>
<dbReference type="AlphaFoldDB" id="A0A1X7THN9"/>
<reference evidence="7" key="1">
    <citation type="submission" date="2017-05" db="UniProtKB">
        <authorList>
            <consortium name="EnsemblMetazoa"/>
        </authorList>
    </citation>
    <scope>IDENTIFICATION</scope>
</reference>
<dbReference type="Pfam" id="PF24681">
    <property type="entry name" value="Kelch_KLHDC2_KLHL20_DRC7"/>
    <property type="match status" value="2"/>
</dbReference>
<dbReference type="SUPFAM" id="SSF46689">
    <property type="entry name" value="Homeodomain-like"/>
    <property type="match status" value="1"/>
</dbReference>
<dbReference type="InParanoid" id="A0A1X7THN9"/>
<evidence type="ECO:0000256" key="4">
    <source>
        <dbReference type="ARBA" id="ARBA00023242"/>
    </source>
</evidence>
<feature type="domain" description="HTH CENPB-type" evidence="6">
    <location>
        <begin position="78"/>
        <end position="148"/>
    </location>
</feature>
<dbReference type="InterPro" id="IPR009057">
    <property type="entry name" value="Homeodomain-like_sf"/>
</dbReference>
<accession>A0A1X7THN9</accession>
<dbReference type="GO" id="GO:0003677">
    <property type="term" value="F:DNA binding"/>
    <property type="evidence" value="ECO:0007669"/>
    <property type="project" value="UniProtKB-KW"/>
</dbReference>